<dbReference type="RefSeq" id="WP_008800970.1">
    <property type="nucleotide sequence ID" value="NZ_GG657971.1"/>
</dbReference>
<evidence type="ECO:0000313" key="1">
    <source>
        <dbReference type="EMBL" id="EFS20895.1"/>
    </source>
</evidence>
<evidence type="ECO:0000313" key="2">
    <source>
        <dbReference type="Proteomes" id="UP000002975"/>
    </source>
</evidence>
<dbReference type="BioCyc" id="FSP469605-HMP:GTSP-395-MONOMER"/>
<dbReference type="AlphaFoldDB" id="E5BFL4"/>
<dbReference type="Proteomes" id="UP000002975">
    <property type="component" value="Unassembled WGS sequence"/>
</dbReference>
<dbReference type="EMBL" id="GG657971">
    <property type="protein sequence ID" value="EFS20895.1"/>
    <property type="molecule type" value="Genomic_DNA"/>
</dbReference>
<name>E5BFL4_9FUSO</name>
<dbReference type="HOGENOM" id="CLU_3153153_0_0_0"/>
<reference evidence="1 2" key="1">
    <citation type="submission" date="2009-02" db="EMBL/GenBank/DDBJ databases">
        <title>The Genome Sequence of Fusobacterium sp. 3_1_5R.</title>
        <authorList>
            <consortium name="The Broad Institute Genome Sequencing Platform"/>
            <person name="Ward D."/>
            <person name="Young S.K."/>
            <person name="Kodira C.D."/>
            <person name="Zeng Q."/>
            <person name="Koehrsen M."/>
            <person name="Alvarado L."/>
            <person name="Berlin A."/>
            <person name="Borenstein D."/>
            <person name="Chen Z."/>
            <person name="Engels R."/>
            <person name="Freedman E."/>
            <person name="Gellesch M."/>
            <person name="Goldberg J."/>
            <person name="Griggs A."/>
            <person name="Gujja S."/>
            <person name="Heiman D."/>
            <person name="Hepburn T."/>
            <person name="Howarth C."/>
            <person name="Jen D."/>
            <person name="Larson L."/>
            <person name="Lewis B."/>
            <person name="Mehta T."/>
            <person name="Park D."/>
            <person name="Pearson M."/>
            <person name="Roberts A."/>
            <person name="Saif S."/>
            <person name="Shea T."/>
            <person name="Shenoy N."/>
            <person name="Sisk P."/>
            <person name="Stolte C."/>
            <person name="Sykes S."/>
            <person name="Walk T."/>
            <person name="White J."/>
            <person name="Yandava C."/>
            <person name="Allen-Vercoe E."/>
            <person name="Strauss J."/>
            <person name="Ambrose C."/>
            <person name="Lander E."/>
            <person name="Nusbaum C."/>
            <person name="Galagan J."/>
            <person name="Birren B."/>
        </authorList>
    </citation>
    <scope>NUCLEOTIDE SEQUENCE [LARGE SCALE GENOMIC DNA]</scope>
    <source>
        <strain evidence="1 2">3_1_5R</strain>
    </source>
</reference>
<organism evidence="1 2">
    <name type="scientific">Fusobacterium gonidiaformans 3-1-5R</name>
    <dbReference type="NCBI Taxonomy" id="469605"/>
    <lineage>
        <taxon>Bacteria</taxon>
        <taxon>Fusobacteriati</taxon>
        <taxon>Fusobacteriota</taxon>
        <taxon>Fusobacteriia</taxon>
        <taxon>Fusobacteriales</taxon>
        <taxon>Fusobacteriaceae</taxon>
        <taxon>Fusobacterium</taxon>
    </lineage>
</organism>
<proteinExistence type="predicted"/>
<accession>E5BFL4</accession>
<sequence length="48" mass="6047">MSHEKLLERYHVNTMYELRELLLKDDERVKDLKEFLEFFIEQEKSDEE</sequence>
<keyword evidence="2" id="KW-1185">Reference proteome</keyword>
<protein>
    <submittedName>
        <fullName evidence="1">Uncharacterized protein</fullName>
    </submittedName>
</protein>
<gene>
    <name evidence="1" type="ORF">FSBG_00392</name>
</gene>